<evidence type="ECO:0000256" key="6">
    <source>
        <dbReference type="SAM" id="MobiDB-lite"/>
    </source>
</evidence>
<keyword evidence="5" id="KW-0472">Membrane</keyword>
<evidence type="ECO:0000256" key="1">
    <source>
        <dbReference type="ARBA" id="ARBA00004370"/>
    </source>
</evidence>
<sequence>MASMSFPSLILFLSFWVSLMSPACSLNCTSEKLPDSKKTFVNCTDLPTLNATLHYTYNATNSSLSVAFVAAPATAEGWTAWAINPTGTGMVGAQALLALKSKGSLFVKKYNISSYASIVETDKLAFDVWDLKVESGTSGKYVIYASLKVQDGVEKLNQVWQVGANATNGHPEKHEMAPQNLGSKAELQLVEKATAASPTGSPASAPAPTAGTNGGSRRVADLSLGGFALIVASIVF</sequence>
<evidence type="ECO:0000256" key="7">
    <source>
        <dbReference type="SAM" id="SignalP"/>
    </source>
</evidence>
<keyword evidence="10" id="KW-1185">Reference proteome</keyword>
<feature type="signal peptide" evidence="7">
    <location>
        <begin position="1"/>
        <end position="25"/>
    </location>
</feature>
<feature type="compositionally biased region" description="Low complexity" evidence="6">
    <location>
        <begin position="195"/>
        <end position="211"/>
    </location>
</feature>
<protein>
    <recommendedName>
        <fullName evidence="8">DOMON domain-containing protein</fullName>
    </recommendedName>
</protein>
<dbReference type="CDD" id="cd09629">
    <property type="entry name" value="DOMON_CIL1_like"/>
    <property type="match status" value="1"/>
</dbReference>
<feature type="region of interest" description="Disordered" evidence="6">
    <location>
        <begin position="195"/>
        <end position="215"/>
    </location>
</feature>
<evidence type="ECO:0000256" key="5">
    <source>
        <dbReference type="ARBA" id="ARBA00023136"/>
    </source>
</evidence>
<evidence type="ECO:0000256" key="3">
    <source>
        <dbReference type="ARBA" id="ARBA00022729"/>
    </source>
</evidence>
<dbReference type="EMBL" id="BPVZ01000001">
    <property type="protein sequence ID" value="GKU85943.1"/>
    <property type="molecule type" value="Genomic_DNA"/>
</dbReference>
<keyword evidence="4" id="KW-0249">Electron transport</keyword>
<feature type="chain" id="PRO_5043316007" description="DOMON domain-containing protein" evidence="7">
    <location>
        <begin position="26"/>
        <end position="236"/>
    </location>
</feature>
<evidence type="ECO:0000313" key="10">
    <source>
        <dbReference type="Proteomes" id="UP001054252"/>
    </source>
</evidence>
<dbReference type="Pfam" id="PF04526">
    <property type="entry name" value="DUF568"/>
    <property type="match status" value="1"/>
</dbReference>
<dbReference type="GO" id="GO:0016020">
    <property type="term" value="C:membrane"/>
    <property type="evidence" value="ECO:0007669"/>
    <property type="project" value="UniProtKB-SubCell"/>
</dbReference>
<dbReference type="AlphaFoldDB" id="A0AAV5HB00"/>
<reference evidence="9 10" key="1">
    <citation type="journal article" date="2021" name="Commun. Biol.">
        <title>The genome of Shorea leprosula (Dipterocarpaceae) highlights the ecological relevance of drought in aseasonal tropical rainforests.</title>
        <authorList>
            <person name="Ng K.K.S."/>
            <person name="Kobayashi M.J."/>
            <person name="Fawcett J.A."/>
            <person name="Hatakeyama M."/>
            <person name="Paape T."/>
            <person name="Ng C.H."/>
            <person name="Ang C.C."/>
            <person name="Tnah L.H."/>
            <person name="Lee C.T."/>
            <person name="Nishiyama T."/>
            <person name="Sese J."/>
            <person name="O'Brien M.J."/>
            <person name="Copetti D."/>
            <person name="Mohd Noor M.I."/>
            <person name="Ong R.C."/>
            <person name="Putra M."/>
            <person name="Sireger I.Z."/>
            <person name="Indrioko S."/>
            <person name="Kosugi Y."/>
            <person name="Izuno A."/>
            <person name="Isagi Y."/>
            <person name="Lee S.L."/>
            <person name="Shimizu K.K."/>
        </authorList>
    </citation>
    <scope>NUCLEOTIDE SEQUENCE [LARGE SCALE GENOMIC DNA]</scope>
    <source>
        <strain evidence="9">214</strain>
    </source>
</reference>
<dbReference type="InterPro" id="IPR045265">
    <property type="entry name" value="AIR12_DOMON"/>
</dbReference>
<comment type="subcellular location">
    <subcellularLocation>
        <location evidence="1">Membrane</location>
    </subcellularLocation>
</comment>
<keyword evidence="2" id="KW-0813">Transport</keyword>
<dbReference type="PANTHER" id="PTHR23130">
    <property type="entry name" value="CYTOCHROME B561 AND DOMON DOMAIN-CONTAINING PROTEIN"/>
    <property type="match status" value="1"/>
</dbReference>
<evidence type="ECO:0000259" key="8">
    <source>
        <dbReference type="PROSITE" id="PS50836"/>
    </source>
</evidence>
<comment type="caution">
    <text evidence="9">The sequence shown here is derived from an EMBL/GenBank/DDBJ whole genome shotgun (WGS) entry which is preliminary data.</text>
</comment>
<dbReference type="PROSITE" id="PS50836">
    <property type="entry name" value="DOMON"/>
    <property type="match status" value="1"/>
</dbReference>
<evidence type="ECO:0000313" key="9">
    <source>
        <dbReference type="EMBL" id="GKU85943.1"/>
    </source>
</evidence>
<dbReference type="Proteomes" id="UP001054252">
    <property type="component" value="Unassembled WGS sequence"/>
</dbReference>
<feature type="domain" description="DOMON" evidence="8">
    <location>
        <begin position="49"/>
        <end position="163"/>
    </location>
</feature>
<evidence type="ECO:0000256" key="4">
    <source>
        <dbReference type="ARBA" id="ARBA00022982"/>
    </source>
</evidence>
<name>A0AAV5HB00_9ROSI</name>
<organism evidence="9 10">
    <name type="scientific">Rubroshorea leprosula</name>
    <dbReference type="NCBI Taxonomy" id="152421"/>
    <lineage>
        <taxon>Eukaryota</taxon>
        <taxon>Viridiplantae</taxon>
        <taxon>Streptophyta</taxon>
        <taxon>Embryophyta</taxon>
        <taxon>Tracheophyta</taxon>
        <taxon>Spermatophyta</taxon>
        <taxon>Magnoliopsida</taxon>
        <taxon>eudicotyledons</taxon>
        <taxon>Gunneridae</taxon>
        <taxon>Pentapetalae</taxon>
        <taxon>rosids</taxon>
        <taxon>malvids</taxon>
        <taxon>Malvales</taxon>
        <taxon>Dipterocarpaceae</taxon>
        <taxon>Rubroshorea</taxon>
    </lineage>
</organism>
<keyword evidence="3 7" id="KW-0732">Signal</keyword>
<evidence type="ECO:0000256" key="2">
    <source>
        <dbReference type="ARBA" id="ARBA00022448"/>
    </source>
</evidence>
<dbReference type="InterPro" id="IPR005018">
    <property type="entry name" value="DOMON_domain"/>
</dbReference>
<dbReference type="PANTHER" id="PTHR23130:SF157">
    <property type="entry name" value="AUXIN-INDUCED IN ROOT CULTURES PROTEIN 12"/>
    <property type="match status" value="1"/>
</dbReference>
<proteinExistence type="predicted"/>
<accession>A0AAV5HB00</accession>
<gene>
    <name evidence="9" type="ORF">SLEP1_g540</name>
</gene>